<evidence type="ECO:0000256" key="1">
    <source>
        <dbReference type="SAM" id="Phobius"/>
    </source>
</evidence>
<comment type="caution">
    <text evidence="2">The sequence shown here is derived from an EMBL/GenBank/DDBJ whole genome shotgun (WGS) entry which is preliminary data.</text>
</comment>
<keyword evidence="3" id="KW-1185">Reference proteome</keyword>
<keyword evidence="1" id="KW-0812">Transmembrane</keyword>
<dbReference type="Proteomes" id="UP000828390">
    <property type="component" value="Unassembled WGS sequence"/>
</dbReference>
<proteinExistence type="predicted"/>
<reference evidence="2" key="2">
    <citation type="submission" date="2020-11" db="EMBL/GenBank/DDBJ databases">
        <authorList>
            <person name="McCartney M.A."/>
            <person name="Auch B."/>
            <person name="Kono T."/>
            <person name="Mallez S."/>
            <person name="Becker A."/>
            <person name="Gohl D.M."/>
            <person name="Silverstein K.A.T."/>
            <person name="Koren S."/>
            <person name="Bechman K.B."/>
            <person name="Herman A."/>
            <person name="Abrahante J.E."/>
            <person name="Garbe J."/>
        </authorList>
    </citation>
    <scope>NUCLEOTIDE SEQUENCE</scope>
    <source>
        <strain evidence="2">Duluth1</strain>
        <tissue evidence="2">Whole animal</tissue>
    </source>
</reference>
<keyword evidence="1" id="KW-0472">Membrane</keyword>
<evidence type="ECO:0000313" key="2">
    <source>
        <dbReference type="EMBL" id="KAH3808753.1"/>
    </source>
</evidence>
<sequence>MIDVYTFEKIENTVAIDFSIGGAMARSSIRWQSYVDGRCLDDPYIDNIALKFVRQMMLPRRRRHQVETDKMPVRIPLKMRLLKLTEKVVIGLMNYDEHQIMLFIIGLFLFSLFLYIIVCVIIILLAEAVGLKDFIPFSQRH</sequence>
<organism evidence="2 3">
    <name type="scientific">Dreissena polymorpha</name>
    <name type="common">Zebra mussel</name>
    <name type="synonym">Mytilus polymorpha</name>
    <dbReference type="NCBI Taxonomy" id="45954"/>
    <lineage>
        <taxon>Eukaryota</taxon>
        <taxon>Metazoa</taxon>
        <taxon>Spiralia</taxon>
        <taxon>Lophotrochozoa</taxon>
        <taxon>Mollusca</taxon>
        <taxon>Bivalvia</taxon>
        <taxon>Autobranchia</taxon>
        <taxon>Heteroconchia</taxon>
        <taxon>Euheterodonta</taxon>
        <taxon>Imparidentia</taxon>
        <taxon>Neoheterodontei</taxon>
        <taxon>Myida</taxon>
        <taxon>Dreissenoidea</taxon>
        <taxon>Dreissenidae</taxon>
        <taxon>Dreissena</taxon>
    </lineage>
</organism>
<dbReference type="AlphaFoldDB" id="A0A9D4G4X2"/>
<feature type="transmembrane region" description="Helical" evidence="1">
    <location>
        <begin position="100"/>
        <end position="126"/>
    </location>
</feature>
<evidence type="ECO:0000313" key="3">
    <source>
        <dbReference type="Proteomes" id="UP000828390"/>
    </source>
</evidence>
<accession>A0A9D4G4X2</accession>
<reference evidence="2" key="1">
    <citation type="journal article" date="2019" name="bioRxiv">
        <title>The Genome of the Zebra Mussel, Dreissena polymorpha: A Resource for Invasive Species Research.</title>
        <authorList>
            <person name="McCartney M.A."/>
            <person name="Auch B."/>
            <person name="Kono T."/>
            <person name="Mallez S."/>
            <person name="Zhang Y."/>
            <person name="Obille A."/>
            <person name="Becker A."/>
            <person name="Abrahante J.E."/>
            <person name="Garbe J."/>
            <person name="Badalamenti J.P."/>
            <person name="Herman A."/>
            <person name="Mangelson H."/>
            <person name="Liachko I."/>
            <person name="Sullivan S."/>
            <person name="Sone E.D."/>
            <person name="Koren S."/>
            <person name="Silverstein K.A.T."/>
            <person name="Beckman K.B."/>
            <person name="Gohl D.M."/>
        </authorList>
    </citation>
    <scope>NUCLEOTIDE SEQUENCE</scope>
    <source>
        <strain evidence="2">Duluth1</strain>
        <tissue evidence="2">Whole animal</tissue>
    </source>
</reference>
<protein>
    <submittedName>
        <fullName evidence="2">Uncharacterized protein</fullName>
    </submittedName>
</protein>
<dbReference type="EMBL" id="JAIWYP010000006">
    <property type="protein sequence ID" value="KAH3808753.1"/>
    <property type="molecule type" value="Genomic_DNA"/>
</dbReference>
<gene>
    <name evidence="2" type="ORF">DPMN_137111</name>
</gene>
<keyword evidence="1" id="KW-1133">Transmembrane helix</keyword>
<name>A0A9D4G4X2_DREPO</name>